<organism evidence="1 2">
    <name type="scientific">Funneliformis geosporum</name>
    <dbReference type="NCBI Taxonomy" id="1117311"/>
    <lineage>
        <taxon>Eukaryota</taxon>
        <taxon>Fungi</taxon>
        <taxon>Fungi incertae sedis</taxon>
        <taxon>Mucoromycota</taxon>
        <taxon>Glomeromycotina</taxon>
        <taxon>Glomeromycetes</taxon>
        <taxon>Glomerales</taxon>
        <taxon>Glomeraceae</taxon>
        <taxon>Funneliformis</taxon>
    </lineage>
</organism>
<evidence type="ECO:0000313" key="2">
    <source>
        <dbReference type="Proteomes" id="UP001153678"/>
    </source>
</evidence>
<evidence type="ECO:0000313" key="1">
    <source>
        <dbReference type="EMBL" id="CAI2193142.1"/>
    </source>
</evidence>
<dbReference type="AlphaFoldDB" id="A0A9W4T5T3"/>
<dbReference type="EMBL" id="CAMKVN010009141">
    <property type="protein sequence ID" value="CAI2193142.1"/>
    <property type="molecule type" value="Genomic_DNA"/>
</dbReference>
<feature type="non-terminal residue" evidence="1">
    <location>
        <position position="1"/>
    </location>
</feature>
<dbReference type="OrthoDB" id="2418316at2759"/>
<protein>
    <submittedName>
        <fullName evidence="1">8949_t:CDS:1</fullName>
    </submittedName>
</protein>
<keyword evidence="2" id="KW-1185">Reference proteome</keyword>
<proteinExistence type="predicted"/>
<accession>A0A9W4T5T3</accession>
<reference evidence="1" key="1">
    <citation type="submission" date="2022-08" db="EMBL/GenBank/DDBJ databases">
        <authorList>
            <person name="Kallberg Y."/>
            <person name="Tangrot J."/>
            <person name="Rosling A."/>
        </authorList>
    </citation>
    <scope>NUCLEOTIDE SEQUENCE</scope>
    <source>
        <strain evidence="1">Wild A</strain>
    </source>
</reference>
<dbReference type="Proteomes" id="UP001153678">
    <property type="component" value="Unassembled WGS sequence"/>
</dbReference>
<gene>
    <name evidence="1" type="ORF">FWILDA_LOCUS15927</name>
</gene>
<comment type="caution">
    <text evidence="1">The sequence shown here is derived from an EMBL/GenBank/DDBJ whole genome shotgun (WGS) entry which is preliminary data.</text>
</comment>
<name>A0A9W4T5T3_9GLOM</name>
<sequence>VNKHSDNEVEEVEGYNWHNKISDALKNLELDIKKEKVNNYHITELREQPKELKQVLIEKGLWPNEGLKLKEA</sequence>